<evidence type="ECO:0000313" key="11">
    <source>
        <dbReference type="Proteomes" id="UP000011532"/>
    </source>
</evidence>
<evidence type="ECO:0000256" key="5">
    <source>
        <dbReference type="ARBA" id="ARBA00022605"/>
    </source>
</evidence>
<gene>
    <name evidence="10" type="ORF">C498_00280</name>
</gene>
<comment type="caution">
    <text evidence="10">The sequence shown here is derived from an EMBL/GenBank/DDBJ whole genome shotgun (WGS) entry which is preliminary data.</text>
</comment>
<evidence type="ECO:0000256" key="6">
    <source>
        <dbReference type="ARBA" id="ARBA00022679"/>
    </source>
</evidence>
<dbReference type="PROSITE" id="PS50991">
    <property type="entry name" value="PYR_CT"/>
    <property type="match status" value="1"/>
</dbReference>
<dbReference type="Gene3D" id="3.20.20.70">
    <property type="entry name" value="Aldolase class I"/>
    <property type="match status" value="1"/>
</dbReference>
<dbReference type="EMBL" id="AOHU01000018">
    <property type="protein sequence ID" value="ELY37488.1"/>
    <property type="molecule type" value="Genomic_DNA"/>
</dbReference>
<evidence type="ECO:0000256" key="2">
    <source>
        <dbReference type="ARBA" id="ARBA00004689"/>
    </source>
</evidence>
<dbReference type="PANTHER" id="PTHR10277">
    <property type="entry name" value="HOMOCITRATE SYNTHASE-RELATED"/>
    <property type="match status" value="1"/>
</dbReference>
<evidence type="ECO:0000256" key="3">
    <source>
        <dbReference type="ARBA" id="ARBA00012973"/>
    </source>
</evidence>
<dbReference type="RefSeq" id="WP_004040842.1">
    <property type="nucleotide sequence ID" value="NC_013966.1"/>
</dbReference>
<evidence type="ECO:0000256" key="1">
    <source>
        <dbReference type="ARBA" id="ARBA00003715"/>
    </source>
</evidence>
<dbReference type="Pfam" id="PF22617">
    <property type="entry name" value="HCS_D2"/>
    <property type="match status" value="1"/>
</dbReference>
<evidence type="ECO:0000256" key="4">
    <source>
        <dbReference type="ARBA" id="ARBA00022430"/>
    </source>
</evidence>
<keyword evidence="7" id="KW-0100">Branched-chain amino acid biosynthesis</keyword>
<reference evidence="10 11" key="2">
    <citation type="journal article" date="2014" name="PLoS Genet.">
        <title>Phylogenetically driven sequencing of extremely halophilic archaea reveals strategies for static and dynamic osmo-response.</title>
        <authorList>
            <person name="Becker E.A."/>
            <person name="Seitzer P.M."/>
            <person name="Tritt A."/>
            <person name="Larsen D."/>
            <person name="Krusor M."/>
            <person name="Yao A.I."/>
            <person name="Wu D."/>
            <person name="Madern D."/>
            <person name="Eisen J.A."/>
            <person name="Darling A.E."/>
            <person name="Facciotti M.T."/>
        </authorList>
    </citation>
    <scope>NUCLEOTIDE SEQUENCE [LARGE SCALE GENOMIC DNA]</scope>
    <source>
        <strain evidence="11">ATCC 29605 / DSM 3757 / JCM 8879 / NBRC 14742 / NCIMB 2012 / VKM B-1768 / DS2</strain>
    </source>
</reference>
<dbReference type="Pfam" id="PF00682">
    <property type="entry name" value="HMGL-like"/>
    <property type="match status" value="1"/>
</dbReference>
<organism evidence="10 11">
    <name type="scientific">Haloferax volcanii (strain ATCC 29605 / DSM 3757 / JCM 8879 / NBRC 14742 / NCIMB 2012 / VKM B-1768 / DS2)</name>
    <name type="common">Halobacterium volcanii</name>
    <dbReference type="NCBI Taxonomy" id="309800"/>
    <lineage>
        <taxon>Archaea</taxon>
        <taxon>Methanobacteriati</taxon>
        <taxon>Methanobacteriota</taxon>
        <taxon>Stenosarchaea group</taxon>
        <taxon>Halobacteria</taxon>
        <taxon>Halobacteriales</taxon>
        <taxon>Haloferacaceae</taxon>
        <taxon>Haloferax</taxon>
    </lineage>
</organism>
<dbReference type="InterPro" id="IPR000891">
    <property type="entry name" value="PYR_CT"/>
</dbReference>
<dbReference type="EC" id="2.3.3.13" evidence="3"/>
<dbReference type="Proteomes" id="UP000011532">
    <property type="component" value="Unassembled WGS sequence"/>
</dbReference>
<accession>A0A384LGD7</accession>
<dbReference type="OrthoDB" id="6555at2157"/>
<dbReference type="InterPro" id="IPR054691">
    <property type="entry name" value="LeuA/HCS_post-cat"/>
</dbReference>
<dbReference type="InterPro" id="IPR050073">
    <property type="entry name" value="2-IPM_HCS-like"/>
</dbReference>
<dbReference type="InterPro" id="IPR002034">
    <property type="entry name" value="AIPM/Hcit_synth_CS"/>
</dbReference>
<keyword evidence="5" id="KW-0028">Amino-acid biosynthesis</keyword>
<protein>
    <recommendedName>
        <fullName evidence="3">2-isopropylmalate synthase</fullName>
        <ecNumber evidence="3">2.3.3.13</ecNumber>
    </recommendedName>
    <alternativeName>
        <fullName evidence="8">Alpha-IPM synthase</fullName>
    </alternativeName>
</protein>
<dbReference type="PANTHER" id="PTHR10277:SF9">
    <property type="entry name" value="2-ISOPROPYLMALATE SYNTHASE 1, CHLOROPLASTIC-RELATED"/>
    <property type="match status" value="1"/>
</dbReference>
<dbReference type="GO" id="GO:0009098">
    <property type="term" value="P:L-leucine biosynthetic process"/>
    <property type="evidence" value="ECO:0007669"/>
    <property type="project" value="UniProtKB-KW"/>
</dbReference>
<reference evidence="11" key="1">
    <citation type="submission" date="2012-11" db="EMBL/GenBank/DDBJ databases">
        <authorList>
            <person name="Becker E.A."/>
            <person name="Seitzer P."/>
            <person name="Tritt A."/>
            <person name="Larsen D."/>
            <person name="Yao A."/>
            <person name="Wu D."/>
            <person name="Darling A."/>
            <person name="Eisen J.A."/>
            <person name="Facciotti M.T."/>
        </authorList>
    </citation>
    <scope>NUCLEOTIDE SEQUENCE [LARGE SCALE GENOMIC DNA]</scope>
    <source>
        <strain evidence="11">ATCC 29605 / DSM 3757 / JCM 8879 / NBRC 14742 / NCIMB 2012 / VKM B-1768 / DS2</strain>
    </source>
</reference>
<evidence type="ECO:0000313" key="10">
    <source>
        <dbReference type="EMBL" id="ELY37488.1"/>
    </source>
</evidence>
<evidence type="ECO:0000256" key="8">
    <source>
        <dbReference type="ARBA" id="ARBA00029993"/>
    </source>
</evidence>
<comment type="function">
    <text evidence="1">Catalyzes the condensation of the acetyl group of acetyl-CoA with 3-methyl-2-oxobutanoate (2-oxoisovalerate) to form 3-carboxy-3-hydroxy-4-methylpentanoate (2-isopropylmalate).</text>
</comment>
<comment type="pathway">
    <text evidence="2">Amino-acid biosynthesis; L-leucine biosynthesis; L-leucine from 3-methyl-2-oxobutanoate: step 1/4.</text>
</comment>
<dbReference type="AlphaFoldDB" id="A0A384LGD7"/>
<dbReference type="GeneID" id="8923329"/>
<dbReference type="SUPFAM" id="SSF51569">
    <property type="entry name" value="Aldolase"/>
    <property type="match status" value="1"/>
</dbReference>
<dbReference type="GO" id="GO:0003852">
    <property type="term" value="F:2-isopropylmalate synthase activity"/>
    <property type="evidence" value="ECO:0007669"/>
    <property type="project" value="UniProtKB-EC"/>
</dbReference>
<feature type="domain" description="Pyruvate carboxyltransferase" evidence="9">
    <location>
        <begin position="6"/>
        <end position="251"/>
    </location>
</feature>
<dbReference type="InterPro" id="IPR013785">
    <property type="entry name" value="Aldolase_TIM"/>
</dbReference>
<evidence type="ECO:0000256" key="7">
    <source>
        <dbReference type="ARBA" id="ARBA00023304"/>
    </source>
</evidence>
<dbReference type="Gene3D" id="1.10.238.260">
    <property type="match status" value="1"/>
</dbReference>
<keyword evidence="6" id="KW-0808">Transferase</keyword>
<sequence length="363" mass="38172">MAAAEPVLLDVTCREGEQRPGASYTTGQKVAAVRALDDLGVDYVQVGFPIAGAQTGEVCDAVDVETKLTGIARAVPKDVEAAVDAGVDVIDVFAPTSERQRTELLGKDADELRSLVGETVDSATATGLEVHFTAMDGFRTDPAFLDNLFDSIDATYLTIADTVGSKTPFEVSSFLHDLDTDPTRLGVHFHDDLGVATANALTAVAHDVQKVDVSVAGIGERAGNVPVEEFVVAAETSRAVNRPALDPSTLIPRANDVLTALDESVPAEKSVLGADVFSHESGLHTAAMLDDPATFEPFDPAVFGGSRTLYFGPQSGTGAARRLLERAGDDDPDESRVAALVETLRSLDEPVPTDEALDIARGL</sequence>
<keyword evidence="4" id="KW-0432">Leucine biosynthesis</keyword>
<evidence type="ECO:0000259" key="9">
    <source>
        <dbReference type="PROSITE" id="PS50991"/>
    </source>
</evidence>
<name>A0A384LGD7_HALVD</name>
<dbReference type="PROSITE" id="PS00816">
    <property type="entry name" value="AIPM_HOMOCIT_SYNTH_2"/>
    <property type="match status" value="1"/>
</dbReference>
<proteinExistence type="predicted"/>